<dbReference type="CDD" id="cd12797">
    <property type="entry name" value="M23_peptidase"/>
    <property type="match status" value="1"/>
</dbReference>
<dbReference type="EMBL" id="CP005384">
    <property type="protein sequence ID" value="AGO16891.1"/>
    <property type="molecule type" value="Genomic_DNA"/>
</dbReference>
<dbReference type="KEGG" id="hpaz:K756_08840"/>
<dbReference type="Gene3D" id="2.70.70.10">
    <property type="entry name" value="Glucose Permease (Domain IIA)"/>
    <property type="match status" value="1"/>
</dbReference>
<evidence type="ECO:0000313" key="3">
    <source>
        <dbReference type="EMBL" id="AGO16891.1"/>
    </source>
</evidence>
<keyword evidence="1" id="KW-1133">Transmembrane helix</keyword>
<evidence type="ECO:0000313" key="4">
    <source>
        <dbReference type="Proteomes" id="UP000014672"/>
    </source>
</evidence>
<proteinExistence type="predicted"/>
<dbReference type="SUPFAM" id="SSF51261">
    <property type="entry name" value="Duplicated hybrid motif"/>
    <property type="match status" value="1"/>
</dbReference>
<feature type="domain" description="M23ase beta-sheet core" evidence="2">
    <location>
        <begin position="71"/>
        <end position="140"/>
    </location>
</feature>
<dbReference type="Proteomes" id="UP000014672">
    <property type="component" value="Chromosome"/>
</dbReference>
<reference evidence="3 4" key="1">
    <citation type="journal article" date="2013" name="PLoS ONE">
        <title>Complete Genome Analysis of a Haemophilus parasuis Serovar 12 Strain from China.</title>
        <authorList>
            <person name="Li Y."/>
            <person name="Kwok A.H."/>
            <person name="Jiang J."/>
            <person name="Zou Y."/>
            <person name="Zheng F."/>
            <person name="Chen P."/>
            <person name="Hou C."/>
            <person name="Leung F.C."/>
            <person name="Jiang P."/>
        </authorList>
    </citation>
    <scope>NUCLEOTIDE SEQUENCE [LARGE SCALE GENOMIC DNA]</scope>
    <source>
        <strain evidence="3 4">ZJ0906</strain>
    </source>
</reference>
<dbReference type="PROSITE" id="PS51257">
    <property type="entry name" value="PROKAR_LIPOPROTEIN"/>
    <property type="match status" value="1"/>
</dbReference>
<dbReference type="GO" id="GO:0004222">
    <property type="term" value="F:metalloendopeptidase activity"/>
    <property type="evidence" value="ECO:0007669"/>
    <property type="project" value="TreeGrafter"/>
</dbReference>
<dbReference type="InterPro" id="IPR050570">
    <property type="entry name" value="Cell_wall_metabolism_enzyme"/>
</dbReference>
<protein>
    <submittedName>
        <fullName evidence="3">Metallopeptidase peptidase</fullName>
    </submittedName>
</protein>
<feature type="transmembrane region" description="Helical" evidence="1">
    <location>
        <begin position="7"/>
        <end position="25"/>
    </location>
</feature>
<keyword evidence="1" id="KW-0812">Transmembrane</keyword>
<dbReference type="Pfam" id="PF01551">
    <property type="entry name" value="Peptidase_M23"/>
    <property type="match status" value="1"/>
</dbReference>
<gene>
    <name evidence="3" type="ORF">K756_08840</name>
</gene>
<evidence type="ECO:0000259" key="2">
    <source>
        <dbReference type="Pfam" id="PF01551"/>
    </source>
</evidence>
<name>A0A806JDP6_GLAPU</name>
<dbReference type="PANTHER" id="PTHR21666:SF268">
    <property type="entry name" value="PEPTIDASE M23 DOMAIN-CONTAINING PROTEIN"/>
    <property type="match status" value="1"/>
</dbReference>
<dbReference type="InterPro" id="IPR011055">
    <property type="entry name" value="Dup_hybrid_motif"/>
</dbReference>
<dbReference type="InterPro" id="IPR016047">
    <property type="entry name" value="M23ase_b-sheet_dom"/>
</dbReference>
<dbReference type="PANTHER" id="PTHR21666">
    <property type="entry name" value="PEPTIDASE-RELATED"/>
    <property type="match status" value="1"/>
</dbReference>
<accession>A0A806JDP6</accession>
<evidence type="ECO:0000256" key="1">
    <source>
        <dbReference type="SAM" id="Phobius"/>
    </source>
</evidence>
<dbReference type="AlphaFoldDB" id="A0A806JDP6"/>
<keyword evidence="1" id="KW-0472">Membrane</keyword>
<organism evidence="3 4">
    <name type="scientific">Glaesserella parasuis ZJ0906</name>
    <dbReference type="NCBI Taxonomy" id="1322346"/>
    <lineage>
        <taxon>Bacteria</taxon>
        <taxon>Pseudomonadati</taxon>
        <taxon>Pseudomonadota</taxon>
        <taxon>Gammaproteobacteria</taxon>
        <taxon>Pasteurellales</taxon>
        <taxon>Pasteurellaceae</taxon>
        <taxon>Glaesserella</taxon>
    </lineage>
</organism>
<sequence length="146" mass="16350">MKTLVKYITVLGILFSFFIACIYLFKPPYFYAYACWLPTLLQGTPTEQSLPNPVPNQRFADTWHGMRSGGQNKLGGKVVSVMTGWTVHYYAHLEEYGDIKRHQWIEQGAVIGTVGDSGNAKGTPPHLHYGIYTPTGAVNPYPLIKQ</sequence>